<dbReference type="Gene3D" id="1.10.287.380">
    <property type="entry name" value="Valyl-tRNA synthetase, C-terminal domain"/>
    <property type="match status" value="1"/>
</dbReference>
<dbReference type="RefSeq" id="WP_096408649.1">
    <property type="nucleotide sequence ID" value="NZ_AP017372.2"/>
</dbReference>
<keyword evidence="3 11" id="KW-0547">Nucleotide-binding</keyword>
<dbReference type="PANTHER" id="PTHR42855">
    <property type="entry name" value="ABC TRANSPORTER ATP-BINDING SUBUNIT"/>
    <property type="match status" value="1"/>
</dbReference>
<evidence type="ECO:0000256" key="7">
    <source>
        <dbReference type="ARBA" id="ARBA00023125"/>
    </source>
</evidence>
<dbReference type="SUPFAM" id="SSF52540">
    <property type="entry name" value="P-loop containing nucleoside triphosphate hydrolases"/>
    <property type="match status" value="2"/>
</dbReference>
<evidence type="ECO:0000313" key="15">
    <source>
        <dbReference type="Proteomes" id="UP000218890"/>
    </source>
</evidence>
<sequence length="669" mass="75539">MPLIELRNIHLALGHHPPLLEAIDFAINPRERVCLVGRNGAGKSTLLRMIAGQIEPDEGSIIVDQGVRIAQLAQQLPEDTSGSVYDQVAAGLGKLGNKLGRYHQVAEAVAAGDTRRLTELQELQDLLDAEGGWDLNQRVEAVITRLELDPQVAMANLSGGVQRRVLLGRALVTEPDLLLLDEPTNHLDIDAITWLEDFLRDWSGALLFITHDRAFLQNLATRIIEIDRGHSYDYPGDYHNYLRRREERLAAEEQQRAEFDKRLAREEAWIRQGIKARRKRNQGRVRDLQRMRAERAERREQLGNARFQIQQAERSGKIVAEAENASFAYANEEIVRDLNTTIMRGDKVGLIGPNGCGKTTLIRLLLGELEPTAGQIRRGTKLEIAYFDQQRAVLDEDTSVQENVGAGQEHIDIGGQRRHILSYLQDFLFPPQRARQPVRALSGGERNRLLLARLFSQPANLLVLDEPTNDLDAETLELLEERLLDFSGTVLVVSHDRAFLDAVVTQSLAYEGGGCFREYPGGYSDWLKQRPVTPEFSTKKNSAQPAERMLMAKDETSYGERTKAKNSTKQAGDGDKSNTDPALAKSHRHTSKPSKRLTRNEEQELAALPEQIETLELQQEALHEKLSDPQLYQGDNDRLAELQNELNKIESQLEKIYARWQELELRNNS</sequence>
<dbReference type="InterPro" id="IPR017871">
    <property type="entry name" value="ABC_transporter-like_CS"/>
</dbReference>
<dbReference type="CDD" id="cd03221">
    <property type="entry name" value="ABCF_EF-3"/>
    <property type="match status" value="2"/>
</dbReference>
<dbReference type="Pfam" id="PF12848">
    <property type="entry name" value="ABC_tran_Xtn"/>
    <property type="match status" value="1"/>
</dbReference>
<dbReference type="Gene3D" id="3.40.50.300">
    <property type="entry name" value="P-loop containing nucleotide triphosphate hydrolases"/>
    <property type="match status" value="2"/>
</dbReference>
<feature type="binding site" evidence="11">
    <location>
        <begin position="352"/>
        <end position="359"/>
    </location>
    <ligand>
        <name>ATP</name>
        <dbReference type="ChEBI" id="CHEBI:30616"/>
        <label>2</label>
    </ligand>
</feature>
<evidence type="ECO:0000256" key="6">
    <source>
        <dbReference type="ARBA" id="ARBA00022840"/>
    </source>
</evidence>
<dbReference type="SMART" id="SM00382">
    <property type="entry name" value="AAA"/>
    <property type="match status" value="2"/>
</dbReference>
<dbReference type="PANTHER" id="PTHR42855:SF1">
    <property type="entry name" value="ABC TRANSPORTER DOMAIN-CONTAINING PROTEIN"/>
    <property type="match status" value="1"/>
</dbReference>
<evidence type="ECO:0000256" key="3">
    <source>
        <dbReference type="ARBA" id="ARBA00022741"/>
    </source>
</evidence>
<keyword evidence="1 11" id="KW-0963">Cytoplasm</keyword>
<dbReference type="InterPro" id="IPR003439">
    <property type="entry name" value="ABC_transporter-like_ATP-bd"/>
</dbReference>
<dbReference type="OrthoDB" id="9808609at2"/>
<dbReference type="GO" id="GO:0016887">
    <property type="term" value="F:ATP hydrolysis activity"/>
    <property type="evidence" value="ECO:0007669"/>
    <property type="project" value="UniProtKB-UniRule"/>
</dbReference>
<keyword evidence="2 11" id="KW-0677">Repeat</keyword>
<evidence type="ECO:0000256" key="10">
    <source>
        <dbReference type="ARBA" id="ARBA00061478"/>
    </source>
</evidence>
<keyword evidence="15" id="KW-1185">Reference proteome</keyword>
<feature type="region of interest" description="Disordered" evidence="12">
    <location>
        <begin position="553"/>
        <end position="599"/>
    </location>
</feature>
<dbReference type="FunFam" id="3.40.50.300:FF:000309">
    <property type="entry name" value="ABC transporter ATP-binding protein"/>
    <property type="match status" value="1"/>
</dbReference>
<dbReference type="InterPro" id="IPR051309">
    <property type="entry name" value="ABCF_ATPase"/>
</dbReference>
<evidence type="ECO:0000259" key="13">
    <source>
        <dbReference type="PROSITE" id="PS50893"/>
    </source>
</evidence>
<dbReference type="PROSITE" id="PS00211">
    <property type="entry name" value="ABC_TRANSPORTER_1"/>
    <property type="match status" value="1"/>
</dbReference>
<dbReference type="InterPro" id="IPR043686">
    <property type="entry name" value="Uup"/>
</dbReference>
<dbReference type="KEGG" id="hhk:HH1059_08410"/>
<dbReference type="InterPro" id="IPR032524">
    <property type="entry name" value="ABC_tran_C"/>
</dbReference>
<evidence type="ECO:0000256" key="8">
    <source>
        <dbReference type="ARBA" id="ARBA00023204"/>
    </source>
</evidence>
<dbReference type="Proteomes" id="UP000218890">
    <property type="component" value="Chromosome"/>
</dbReference>
<dbReference type="GO" id="GO:0043022">
    <property type="term" value="F:ribosome binding"/>
    <property type="evidence" value="ECO:0007669"/>
    <property type="project" value="UniProtKB-UniRule"/>
</dbReference>
<gene>
    <name evidence="11 14" type="primary">uup</name>
    <name evidence="14" type="ORF">HH1059_08410</name>
</gene>
<keyword evidence="5 11" id="KW-0378">Hydrolase</keyword>
<dbReference type="AlphaFoldDB" id="A0A0X8XC38"/>
<dbReference type="InterPro" id="IPR037118">
    <property type="entry name" value="Val-tRNA_synth_C_sf"/>
</dbReference>
<dbReference type="GO" id="GO:0005524">
    <property type="term" value="F:ATP binding"/>
    <property type="evidence" value="ECO:0007669"/>
    <property type="project" value="UniProtKB-UniRule"/>
</dbReference>
<evidence type="ECO:0000256" key="1">
    <source>
        <dbReference type="ARBA" id="ARBA00022490"/>
    </source>
</evidence>
<comment type="subcellular location">
    <subcellularLocation>
        <location evidence="11">Cytoplasm</location>
    </subcellularLocation>
    <text evidence="11">Associates with ribosomes.</text>
</comment>
<dbReference type="PROSITE" id="PS50893">
    <property type="entry name" value="ABC_TRANSPORTER_2"/>
    <property type="match status" value="2"/>
</dbReference>
<reference evidence="14" key="1">
    <citation type="submission" date="2016-02" db="EMBL/GenBank/DDBJ databases">
        <title>Halorhodospira halochloris DSM-1059 complete genome, version 2.</title>
        <authorList>
            <person name="Tsukatani Y."/>
        </authorList>
    </citation>
    <scope>NUCLEOTIDE SEQUENCE</scope>
    <source>
        <strain evidence="14">DSM 1059</strain>
    </source>
</reference>
<evidence type="ECO:0000256" key="9">
    <source>
        <dbReference type="ARBA" id="ARBA00049360"/>
    </source>
</evidence>
<feature type="domain" description="ABC transporter" evidence="13">
    <location>
        <begin position="4"/>
        <end position="253"/>
    </location>
</feature>
<feature type="binding site" evidence="11">
    <location>
        <begin position="37"/>
        <end position="44"/>
    </location>
    <ligand>
        <name>ATP</name>
        <dbReference type="ChEBI" id="CHEBI:30616"/>
        <label>1</label>
    </ligand>
</feature>
<dbReference type="EMBL" id="AP017372">
    <property type="protein sequence ID" value="BAU57534.1"/>
    <property type="molecule type" value="Genomic_DNA"/>
</dbReference>
<comment type="function">
    <text evidence="11">Probably plays a role in ribosome assembly or function. May be involved in resolution of branched DNA intermediates that result from template switching in postreplication gaps. Binds DNA and has ATPase activity.</text>
</comment>
<dbReference type="EC" id="3.6.1.-" evidence="11"/>
<keyword evidence="6 11" id="KW-0067">ATP-binding</keyword>
<organism evidence="14 15">
    <name type="scientific">Halorhodospira halochloris</name>
    <name type="common">Ectothiorhodospira halochloris</name>
    <dbReference type="NCBI Taxonomy" id="1052"/>
    <lineage>
        <taxon>Bacteria</taxon>
        <taxon>Pseudomonadati</taxon>
        <taxon>Pseudomonadota</taxon>
        <taxon>Gammaproteobacteria</taxon>
        <taxon>Chromatiales</taxon>
        <taxon>Ectothiorhodospiraceae</taxon>
        <taxon>Halorhodospira</taxon>
    </lineage>
</organism>
<dbReference type="InterPro" id="IPR027417">
    <property type="entry name" value="P-loop_NTPase"/>
</dbReference>
<dbReference type="InterPro" id="IPR003593">
    <property type="entry name" value="AAA+_ATPase"/>
</dbReference>
<keyword evidence="8 11" id="KW-0234">DNA repair</keyword>
<dbReference type="FunFam" id="3.40.50.300:FF:000011">
    <property type="entry name" value="Putative ABC transporter ATP-binding component"/>
    <property type="match status" value="1"/>
</dbReference>
<feature type="compositionally biased region" description="Basic residues" evidence="12">
    <location>
        <begin position="585"/>
        <end position="597"/>
    </location>
</feature>
<dbReference type="GO" id="GO:0003677">
    <property type="term" value="F:DNA binding"/>
    <property type="evidence" value="ECO:0007669"/>
    <property type="project" value="UniProtKB-UniRule"/>
</dbReference>
<keyword evidence="4 11" id="KW-0227">DNA damage</keyword>
<feature type="compositionally biased region" description="Basic and acidic residues" evidence="12">
    <location>
        <begin position="553"/>
        <end position="563"/>
    </location>
</feature>
<dbReference type="Pfam" id="PF16326">
    <property type="entry name" value="ABC_tran_CTD"/>
    <property type="match status" value="1"/>
</dbReference>
<name>A0A0X8XC38_HALHR</name>
<evidence type="ECO:0000256" key="4">
    <source>
        <dbReference type="ARBA" id="ARBA00022763"/>
    </source>
</evidence>
<dbReference type="GO" id="GO:0006281">
    <property type="term" value="P:DNA repair"/>
    <property type="evidence" value="ECO:0007669"/>
    <property type="project" value="UniProtKB-KW"/>
</dbReference>
<protein>
    <recommendedName>
        <fullName evidence="11">ATP-binding protein Uup</fullName>
        <ecNumber evidence="11">3.6.1.-</ecNumber>
    </recommendedName>
</protein>
<proteinExistence type="inferred from homology"/>
<evidence type="ECO:0000256" key="5">
    <source>
        <dbReference type="ARBA" id="ARBA00022801"/>
    </source>
</evidence>
<feature type="domain" description="ABC transporter" evidence="13">
    <location>
        <begin position="320"/>
        <end position="537"/>
    </location>
</feature>
<comment type="similarity">
    <text evidence="10 11">Belongs to the ABC transporter superfamily. ABCF family. Uup subfamily.</text>
</comment>
<accession>A0A0X8XC38</accession>
<keyword evidence="7 11" id="KW-0238">DNA-binding</keyword>
<dbReference type="HAMAP" id="MF_00848">
    <property type="entry name" value="Uup"/>
    <property type="match status" value="1"/>
</dbReference>
<evidence type="ECO:0000313" key="14">
    <source>
        <dbReference type="EMBL" id="BAU57534.1"/>
    </source>
</evidence>
<dbReference type="InterPro" id="IPR032781">
    <property type="entry name" value="ABC_tran_Xtn"/>
</dbReference>
<evidence type="ECO:0000256" key="12">
    <source>
        <dbReference type="SAM" id="MobiDB-lite"/>
    </source>
</evidence>
<comment type="catalytic activity">
    <reaction evidence="9 11">
        <text>ATP + H2O = ADP + phosphate + H(+)</text>
        <dbReference type="Rhea" id="RHEA:13065"/>
        <dbReference type="ChEBI" id="CHEBI:15377"/>
        <dbReference type="ChEBI" id="CHEBI:15378"/>
        <dbReference type="ChEBI" id="CHEBI:30616"/>
        <dbReference type="ChEBI" id="CHEBI:43474"/>
        <dbReference type="ChEBI" id="CHEBI:456216"/>
    </reaction>
</comment>
<evidence type="ECO:0000256" key="2">
    <source>
        <dbReference type="ARBA" id="ARBA00022737"/>
    </source>
</evidence>
<evidence type="ECO:0000256" key="11">
    <source>
        <dbReference type="HAMAP-Rule" id="MF_00848"/>
    </source>
</evidence>
<dbReference type="Pfam" id="PF00005">
    <property type="entry name" value="ABC_tran"/>
    <property type="match status" value="2"/>
</dbReference>
<dbReference type="GO" id="GO:0005737">
    <property type="term" value="C:cytoplasm"/>
    <property type="evidence" value="ECO:0007669"/>
    <property type="project" value="UniProtKB-SubCell"/>
</dbReference>